<reference evidence="5 6" key="1">
    <citation type="submission" date="2015-11" db="EMBL/GenBank/DDBJ databases">
        <title>Draft Genome Sequence of the Strain BR 10423 (Rhizobium sp.) isolated from nodules of Mimosa pudica.</title>
        <authorList>
            <person name="Barauna A.C."/>
            <person name="Zilli J.E."/>
            <person name="Simoes-Araujo J.L."/>
            <person name="Reis V.M."/>
            <person name="James E.K."/>
            <person name="Reis F.B.Jr."/>
            <person name="Rouws L.F."/>
            <person name="Passos S.R."/>
            <person name="Gois S.R."/>
        </authorList>
    </citation>
    <scope>NUCLEOTIDE SEQUENCE [LARGE SCALE GENOMIC DNA]</scope>
    <source>
        <strain evidence="5 6">BR10423</strain>
    </source>
</reference>
<dbReference type="InterPro" id="IPR016162">
    <property type="entry name" value="Ald_DH_N"/>
</dbReference>
<dbReference type="PANTHER" id="PTHR11699">
    <property type="entry name" value="ALDEHYDE DEHYDROGENASE-RELATED"/>
    <property type="match status" value="1"/>
</dbReference>
<dbReference type="AlphaFoldDB" id="A0A109JTI6"/>
<dbReference type="OrthoDB" id="8175464at2"/>
<accession>A0A109JTI6</accession>
<name>A0A109JTI6_9HYPH</name>
<gene>
    <name evidence="5" type="ORF">AS026_38810</name>
</gene>
<organism evidence="5 6">
    <name type="scientific">Rhizobium altiplani</name>
    <dbReference type="NCBI Taxonomy" id="1864509"/>
    <lineage>
        <taxon>Bacteria</taxon>
        <taxon>Pseudomonadati</taxon>
        <taxon>Pseudomonadota</taxon>
        <taxon>Alphaproteobacteria</taxon>
        <taxon>Hyphomicrobiales</taxon>
        <taxon>Rhizobiaceae</taxon>
        <taxon>Rhizobium/Agrobacterium group</taxon>
        <taxon>Rhizobium</taxon>
    </lineage>
</organism>
<dbReference type="FunFam" id="3.40.605.10:FF:000001">
    <property type="entry name" value="Aldehyde dehydrogenase 1"/>
    <property type="match status" value="1"/>
</dbReference>
<dbReference type="Gene3D" id="3.40.605.10">
    <property type="entry name" value="Aldehyde Dehydrogenase, Chain A, domain 1"/>
    <property type="match status" value="1"/>
</dbReference>
<dbReference type="SUPFAM" id="SSF53720">
    <property type="entry name" value="ALDH-like"/>
    <property type="match status" value="1"/>
</dbReference>
<feature type="domain" description="Aldehyde dehydrogenase" evidence="4">
    <location>
        <begin position="29"/>
        <end position="483"/>
    </location>
</feature>
<comment type="caution">
    <text evidence="5">The sequence shown here is derived from an EMBL/GenBank/DDBJ whole genome shotgun (WGS) entry which is preliminary data.</text>
</comment>
<evidence type="ECO:0000256" key="2">
    <source>
        <dbReference type="PROSITE-ProRule" id="PRU10007"/>
    </source>
</evidence>
<comment type="similarity">
    <text evidence="3">Belongs to the aldehyde dehydrogenase family.</text>
</comment>
<dbReference type="GO" id="GO:0004030">
    <property type="term" value="F:aldehyde dehydrogenase [NAD(P)+] activity"/>
    <property type="evidence" value="ECO:0007669"/>
    <property type="project" value="UniProtKB-ARBA"/>
</dbReference>
<proteinExistence type="inferred from homology"/>
<evidence type="ECO:0000313" key="6">
    <source>
        <dbReference type="Proteomes" id="UP000068164"/>
    </source>
</evidence>
<feature type="active site" evidence="2">
    <location>
        <position position="259"/>
    </location>
</feature>
<dbReference type="InterPro" id="IPR016163">
    <property type="entry name" value="Ald_DH_C"/>
</dbReference>
<dbReference type="InterPro" id="IPR029510">
    <property type="entry name" value="Ald_DH_CS_GLU"/>
</dbReference>
<evidence type="ECO:0000313" key="5">
    <source>
        <dbReference type="EMBL" id="KWV54599.1"/>
    </source>
</evidence>
<dbReference type="Pfam" id="PF00171">
    <property type="entry name" value="Aldedh"/>
    <property type="match status" value="1"/>
</dbReference>
<dbReference type="PROSITE" id="PS00687">
    <property type="entry name" value="ALDEHYDE_DEHYDR_GLU"/>
    <property type="match status" value="1"/>
</dbReference>
<dbReference type="Gene3D" id="3.40.309.10">
    <property type="entry name" value="Aldehyde Dehydrogenase, Chain A, domain 2"/>
    <property type="match status" value="1"/>
</dbReference>
<keyword evidence="1 3" id="KW-0560">Oxidoreductase</keyword>
<dbReference type="Proteomes" id="UP000068164">
    <property type="component" value="Unassembled WGS sequence"/>
</dbReference>
<protein>
    <submittedName>
        <fullName evidence="5">Aldehyde dehydrogenase</fullName>
    </submittedName>
</protein>
<dbReference type="InterPro" id="IPR016161">
    <property type="entry name" value="Ald_DH/histidinol_DH"/>
</dbReference>
<dbReference type="EMBL" id="LNCD01000059">
    <property type="protein sequence ID" value="KWV54599.1"/>
    <property type="molecule type" value="Genomic_DNA"/>
</dbReference>
<dbReference type="InterPro" id="IPR015590">
    <property type="entry name" value="Aldehyde_DH_dom"/>
</dbReference>
<evidence type="ECO:0000259" key="4">
    <source>
        <dbReference type="Pfam" id="PF00171"/>
    </source>
</evidence>
<dbReference type="RefSeq" id="WP_028748650.1">
    <property type="nucleotide sequence ID" value="NZ_LNCD01000059.1"/>
</dbReference>
<sequence length="487" mass="51648">MASSFKPELVEMPIGHWIGDRLIIDSSGIELQRPSDGINYASCPLGGPEIVDQAVSTAKAALKTSGWGMRRPRERTEVMHRWADFIVAEGEKIGQLESISSSRPIAQSVSIDVAVTAEQIRFFAEMADKEGGDVVPTDGNHLGMILSEPYGVVGAITPWNVPVSMAGWKMAPALAAGNAIVLKPSELTPFSTIYIAQLAIKAGIPAGIVNVVLGDGMTTGASLIAHSDIAKVSFTGSTLAGGAIMKKIASTQIKPMTLELGGKSPQIVFPSADLKVAARCIAGSIMLNAGQTCVAGTRLIIDQRVSGEFMGLLAAAMTSYHAGPTWDATSNYSPVISAHQIARIETIVDAAVSEGAEAIIGGKRMDRDGYFYEPTILSGVEKDSPALVEEIFGPVITVQTFGDEEEAFELSDHPTYGLAAGVFSKDLSQAMRAVKRVEAGTVWVNRYGRSRDHILPTGGYKASGIGKDLGKEAYKSNRRLKSVLIEI</sequence>
<evidence type="ECO:0000256" key="1">
    <source>
        <dbReference type="ARBA" id="ARBA00023002"/>
    </source>
</evidence>
<evidence type="ECO:0000256" key="3">
    <source>
        <dbReference type="RuleBase" id="RU003345"/>
    </source>
</evidence>
<keyword evidence="6" id="KW-1185">Reference proteome</keyword>